<name>A0A0F9MGR8_9ZZZZ</name>
<comment type="caution">
    <text evidence="1">The sequence shown here is derived from an EMBL/GenBank/DDBJ whole genome shotgun (WGS) entry which is preliminary data.</text>
</comment>
<gene>
    <name evidence="1" type="ORF">LCGC14_1462420</name>
</gene>
<evidence type="ECO:0000313" key="1">
    <source>
        <dbReference type="EMBL" id="KKM68277.1"/>
    </source>
</evidence>
<proteinExistence type="predicted"/>
<reference evidence="1" key="1">
    <citation type="journal article" date="2015" name="Nature">
        <title>Complex archaea that bridge the gap between prokaryotes and eukaryotes.</title>
        <authorList>
            <person name="Spang A."/>
            <person name="Saw J.H."/>
            <person name="Jorgensen S.L."/>
            <person name="Zaremba-Niedzwiedzka K."/>
            <person name="Martijn J."/>
            <person name="Lind A.E."/>
            <person name="van Eijk R."/>
            <person name="Schleper C."/>
            <person name="Guy L."/>
            <person name="Ettema T.J."/>
        </authorList>
    </citation>
    <scope>NUCLEOTIDE SEQUENCE</scope>
</reference>
<sequence>GILRFEADFSIKQYVVVTGVSTDDLEIKEVGQTTGTIKHTYEEIHDGGS</sequence>
<protein>
    <submittedName>
        <fullName evidence="1">Uncharacterized protein</fullName>
    </submittedName>
</protein>
<dbReference type="EMBL" id="LAZR01010197">
    <property type="protein sequence ID" value="KKM68277.1"/>
    <property type="molecule type" value="Genomic_DNA"/>
</dbReference>
<dbReference type="AlphaFoldDB" id="A0A0F9MGR8"/>
<organism evidence="1">
    <name type="scientific">marine sediment metagenome</name>
    <dbReference type="NCBI Taxonomy" id="412755"/>
    <lineage>
        <taxon>unclassified sequences</taxon>
        <taxon>metagenomes</taxon>
        <taxon>ecological metagenomes</taxon>
    </lineage>
</organism>
<accession>A0A0F9MGR8</accession>
<feature type="non-terminal residue" evidence="1">
    <location>
        <position position="1"/>
    </location>
</feature>